<accession>A8XBI1</accession>
<evidence type="ECO:0000313" key="5">
    <source>
        <dbReference type="WormBase" id="CBG10639"/>
    </source>
</evidence>
<name>A8XBI1_CAEBR</name>
<dbReference type="RefSeq" id="XP_002646037.1">
    <property type="nucleotide sequence ID" value="XM_002645991.1"/>
</dbReference>
<dbReference type="Pfam" id="PF00646">
    <property type="entry name" value="F-box"/>
    <property type="match status" value="1"/>
</dbReference>
<gene>
    <name evidence="3 5" type="ORF">CBG10639</name>
    <name evidence="3" type="ORF">CBG_10639</name>
</gene>
<dbReference type="FunCoup" id="A8XBI1">
    <property type="interactions" value="879"/>
</dbReference>
<feature type="domain" description="F-box" evidence="2">
    <location>
        <begin position="106"/>
        <end position="153"/>
    </location>
</feature>
<dbReference type="Proteomes" id="UP000008549">
    <property type="component" value="Unassembled WGS sequence"/>
</dbReference>
<evidence type="ECO:0000313" key="4">
    <source>
        <dbReference type="Proteomes" id="UP000008549"/>
    </source>
</evidence>
<dbReference type="InParanoid" id="A8XBI1"/>
<proteinExistence type="predicted"/>
<dbReference type="WormBase" id="CBG10639">
    <property type="protein sequence ID" value="CBP08613"/>
    <property type="gene ID" value="WBGene00031964"/>
</dbReference>
<dbReference type="KEGG" id="cbr:CBG_10639"/>
<keyword evidence="1" id="KW-0812">Transmembrane</keyword>
<dbReference type="PANTHER" id="PTHR21503">
    <property type="entry name" value="F-BOX-CONTAINING HYPOTHETICAL PROTEIN C.ELEGANS"/>
    <property type="match status" value="1"/>
</dbReference>
<dbReference type="GeneID" id="8588036"/>
<dbReference type="OMA" id="WEREPAI"/>
<dbReference type="eggNOG" id="ENOG502THQP">
    <property type="taxonomic scope" value="Eukaryota"/>
</dbReference>
<keyword evidence="4" id="KW-1185">Reference proteome</keyword>
<organism evidence="3 4">
    <name type="scientific">Caenorhabditis briggsae</name>
    <dbReference type="NCBI Taxonomy" id="6238"/>
    <lineage>
        <taxon>Eukaryota</taxon>
        <taxon>Metazoa</taxon>
        <taxon>Ecdysozoa</taxon>
        <taxon>Nematoda</taxon>
        <taxon>Chromadorea</taxon>
        <taxon>Rhabditida</taxon>
        <taxon>Rhabditina</taxon>
        <taxon>Rhabditomorpha</taxon>
        <taxon>Rhabditoidea</taxon>
        <taxon>Rhabditidae</taxon>
        <taxon>Peloderinae</taxon>
        <taxon>Caenorhabditis</taxon>
    </lineage>
</organism>
<dbReference type="PANTHER" id="PTHR21503:SF55">
    <property type="entry name" value="F-BOX DOMAIN-CONTAINING PROTEIN"/>
    <property type="match status" value="1"/>
</dbReference>
<evidence type="ECO:0000256" key="1">
    <source>
        <dbReference type="SAM" id="Phobius"/>
    </source>
</evidence>
<keyword evidence="1" id="KW-1133">Transmembrane helix</keyword>
<dbReference type="InterPro" id="IPR012885">
    <property type="entry name" value="F-box_Sdz-33"/>
</dbReference>
<dbReference type="AlphaFoldDB" id="A8XBI1"/>
<reference evidence="3 4" key="1">
    <citation type="journal article" date="2003" name="PLoS Biol.">
        <title>The genome sequence of Caenorhabditis briggsae: a platform for comparative genomics.</title>
        <authorList>
            <person name="Stein L.D."/>
            <person name="Bao Z."/>
            <person name="Blasiar D."/>
            <person name="Blumenthal T."/>
            <person name="Brent M.R."/>
            <person name="Chen N."/>
            <person name="Chinwalla A."/>
            <person name="Clarke L."/>
            <person name="Clee C."/>
            <person name="Coghlan A."/>
            <person name="Coulson A."/>
            <person name="D'Eustachio P."/>
            <person name="Fitch D.H."/>
            <person name="Fulton L.A."/>
            <person name="Fulton R.E."/>
            <person name="Griffiths-Jones S."/>
            <person name="Harris T.W."/>
            <person name="Hillier L.W."/>
            <person name="Kamath R."/>
            <person name="Kuwabara P.E."/>
            <person name="Mardis E.R."/>
            <person name="Marra M.A."/>
            <person name="Miner T.L."/>
            <person name="Minx P."/>
            <person name="Mullikin J.C."/>
            <person name="Plumb R.W."/>
            <person name="Rogers J."/>
            <person name="Schein J.E."/>
            <person name="Sohrmann M."/>
            <person name="Spieth J."/>
            <person name="Stajich J.E."/>
            <person name="Wei C."/>
            <person name="Willey D."/>
            <person name="Wilson R.K."/>
            <person name="Durbin R."/>
            <person name="Waterston R.H."/>
        </authorList>
    </citation>
    <scope>NUCLEOTIDE SEQUENCE [LARGE SCALE GENOMIC DNA]</scope>
    <source>
        <strain evidence="3 4">AF16</strain>
    </source>
</reference>
<dbReference type="InterPro" id="IPR001810">
    <property type="entry name" value="F-box_dom"/>
</dbReference>
<reference evidence="3 4" key="2">
    <citation type="journal article" date="2011" name="PLoS Genet.">
        <title>Caenorhabditis briggsae recombinant inbred line genotypes reveal inter-strain incompatibility and the evolution of recombination.</title>
        <authorList>
            <person name="Ross J.A."/>
            <person name="Koboldt D.C."/>
            <person name="Staisch J.E."/>
            <person name="Chamberlin H.M."/>
            <person name="Gupta B.P."/>
            <person name="Miller R.D."/>
            <person name="Baird S.E."/>
            <person name="Haag E.S."/>
        </authorList>
    </citation>
    <scope>NUCLEOTIDE SEQUENCE [LARGE SCALE GENOMIC DNA]</scope>
    <source>
        <strain evidence="3 4">AF16</strain>
    </source>
</reference>
<evidence type="ECO:0000259" key="2">
    <source>
        <dbReference type="PROSITE" id="PS50181"/>
    </source>
</evidence>
<dbReference type="EMBL" id="HE601530">
    <property type="protein sequence ID" value="CAP29996.1"/>
    <property type="molecule type" value="Genomic_DNA"/>
</dbReference>
<dbReference type="Pfam" id="PF07735">
    <property type="entry name" value="FBA_2"/>
    <property type="match status" value="1"/>
</dbReference>
<protein>
    <submittedName>
        <fullName evidence="3">Protein CBG10639</fullName>
    </submittedName>
</protein>
<evidence type="ECO:0000313" key="3">
    <source>
        <dbReference type="EMBL" id="CAP29996.1"/>
    </source>
</evidence>
<keyword evidence="1" id="KW-0472">Membrane</keyword>
<dbReference type="PROSITE" id="PS50181">
    <property type="entry name" value="FBOX"/>
    <property type="match status" value="1"/>
</dbReference>
<sequence length="458" mass="53013">MTPVSVTTSALHLVETSSDSVQDIYWSFLFANPWTNEKTLDDAEVCDRRFVCLSLCPDPPLSQTQSVDPIATSLVFLPTTQTHILVLTVLIVFCTNFVMPVVSKNRLNLLKFPSSVVENIFRQLNLISIIDLTFVSKKMLAKIKKMNFQFDCIDIWCYGVKQIIYFRDHYDIRLSIFCDDHPILEKLKIKVGRLAINVIGRHEIVNMMEILTDDFSNNLQLILDHFCKVFSFRFGIASVDLKQRSNKFRELINHPIFNDRLVLKLSGQLKSGYNDMQILLQENYNKLEGLVVNFHISKEHFKWTDIFQYQRVSIFDGKWITAEILDSMDFHRLKITCHLLTASDVRSLINSWLNGNHPNLHRFELSNFYSKRMLASEVIKGLNVTSFKQGERDSYYVLDYILSPYKIDARSGYDLKRSDGTIGTVLSTEDAFYFVVWNDGPFIQGNYPTRAFNPTLNV</sequence>
<dbReference type="HOGENOM" id="CLU_048026_0_0_1"/>
<feature type="transmembrane region" description="Helical" evidence="1">
    <location>
        <begin position="84"/>
        <end position="102"/>
    </location>
</feature>
<dbReference type="CTD" id="8588036"/>